<dbReference type="AlphaFoldDB" id="A0AAE7THM2"/>
<dbReference type="PANTHER" id="PTHR36440">
    <property type="entry name" value="PUTATIVE (AFU_ORTHOLOGUE AFUA_8G07350)-RELATED"/>
    <property type="match status" value="1"/>
</dbReference>
<dbReference type="InterPro" id="IPR014710">
    <property type="entry name" value="RmlC-like_jellyroll"/>
</dbReference>
<protein>
    <submittedName>
        <fullName evidence="2">Cupin domain-containing protein</fullName>
    </submittedName>
</protein>
<dbReference type="PANTHER" id="PTHR36440:SF1">
    <property type="entry name" value="PUTATIVE (AFU_ORTHOLOGUE AFUA_8G07350)-RELATED"/>
    <property type="match status" value="1"/>
</dbReference>
<reference evidence="2 3" key="1">
    <citation type="submission" date="2018-06" db="EMBL/GenBank/DDBJ databases">
        <title>Comparative genomics of Bradyrhizobium nodulating Arachidis hypogaea.</title>
        <authorList>
            <person name="Li Y."/>
        </authorList>
    </citation>
    <scope>NUCLEOTIDE SEQUENCE [LARGE SCALE GENOMIC DNA]</scope>
    <source>
        <strain evidence="2 3">CCBAU 051107</strain>
    </source>
</reference>
<name>A0AAE7THM2_9BRAD</name>
<dbReference type="RefSeq" id="WP_092216269.1">
    <property type="nucleotide sequence ID" value="NZ_CP030050.1"/>
</dbReference>
<dbReference type="EMBL" id="CP030050">
    <property type="protein sequence ID" value="QOZ69053.1"/>
    <property type="molecule type" value="Genomic_DNA"/>
</dbReference>
<dbReference type="SUPFAM" id="SSF51182">
    <property type="entry name" value="RmlC-like cupins"/>
    <property type="match status" value="1"/>
</dbReference>
<sequence length="163" mass="17366">MTSNMTSDVAQPLFRAPGTGPALDVLGVTHSYKAMASETGQQFSIWESIVPPGRGAPAHTHSREDEAFYVLSGEVLMDVEGAADPLRLGPGAFVFAPRHRRHGYRNAGTDTARLLVFAMPGAGLDRMFAAFAELAKQNGRMPPIQSVAPIAEQHGVVIHSSAD</sequence>
<dbReference type="InterPro" id="IPR013096">
    <property type="entry name" value="Cupin_2"/>
</dbReference>
<dbReference type="Pfam" id="PF07883">
    <property type="entry name" value="Cupin_2"/>
    <property type="match status" value="1"/>
</dbReference>
<evidence type="ECO:0000313" key="2">
    <source>
        <dbReference type="EMBL" id="QOZ69053.1"/>
    </source>
</evidence>
<accession>A0AAE7THM2</accession>
<dbReference type="Gene3D" id="2.60.120.10">
    <property type="entry name" value="Jelly Rolls"/>
    <property type="match status" value="1"/>
</dbReference>
<dbReference type="InterPro" id="IPR053146">
    <property type="entry name" value="QDO-like"/>
</dbReference>
<proteinExistence type="predicted"/>
<dbReference type="InterPro" id="IPR011051">
    <property type="entry name" value="RmlC_Cupin_sf"/>
</dbReference>
<feature type="domain" description="Cupin type-2" evidence="1">
    <location>
        <begin position="48"/>
        <end position="116"/>
    </location>
</feature>
<organism evidence="2 3">
    <name type="scientific">Bradyrhizobium arachidis</name>
    <dbReference type="NCBI Taxonomy" id="858423"/>
    <lineage>
        <taxon>Bacteria</taxon>
        <taxon>Pseudomonadati</taxon>
        <taxon>Pseudomonadota</taxon>
        <taxon>Alphaproteobacteria</taxon>
        <taxon>Hyphomicrobiales</taxon>
        <taxon>Nitrobacteraceae</taxon>
        <taxon>Bradyrhizobium</taxon>
    </lineage>
</organism>
<dbReference type="KEGG" id="barh:WN72_24050"/>
<evidence type="ECO:0000259" key="1">
    <source>
        <dbReference type="Pfam" id="PF07883"/>
    </source>
</evidence>
<dbReference type="Proteomes" id="UP000594015">
    <property type="component" value="Chromosome"/>
</dbReference>
<gene>
    <name evidence="2" type="ORF">WN72_24050</name>
</gene>
<evidence type="ECO:0000313" key="3">
    <source>
        <dbReference type="Proteomes" id="UP000594015"/>
    </source>
</evidence>